<dbReference type="HOGENOM" id="CLU_2996605_0_0_1"/>
<name>J3NTZ7_GAET3</name>
<dbReference type="GeneID" id="20345204"/>
<accession>J3NTZ7</accession>
<gene>
    <name evidence="2" type="primary">20345204</name>
    <name evidence="1" type="ORF">GGTG_04746</name>
</gene>
<dbReference type="EMBL" id="GL385396">
    <property type="protein sequence ID" value="EJT79662.1"/>
    <property type="molecule type" value="Genomic_DNA"/>
</dbReference>
<dbReference type="AlphaFoldDB" id="J3NTZ7"/>
<organism evidence="1">
    <name type="scientific">Gaeumannomyces tritici (strain R3-111a-1)</name>
    <name type="common">Wheat and barley take-all root rot fungus</name>
    <name type="synonym">Gaeumannomyces graminis var. tritici</name>
    <dbReference type="NCBI Taxonomy" id="644352"/>
    <lineage>
        <taxon>Eukaryota</taxon>
        <taxon>Fungi</taxon>
        <taxon>Dikarya</taxon>
        <taxon>Ascomycota</taxon>
        <taxon>Pezizomycotina</taxon>
        <taxon>Sordariomycetes</taxon>
        <taxon>Sordariomycetidae</taxon>
        <taxon>Magnaporthales</taxon>
        <taxon>Magnaporthaceae</taxon>
        <taxon>Gaeumannomyces</taxon>
    </lineage>
</organism>
<reference evidence="1" key="3">
    <citation type="submission" date="2010-09" db="EMBL/GenBank/DDBJ databases">
        <title>Annotation of Gaeumannomyces graminis var. tritici R3-111a-1.</title>
        <authorList>
            <consortium name="The Broad Institute Genome Sequencing Platform"/>
            <person name="Ma L.-J."/>
            <person name="Dead R."/>
            <person name="Young S.K."/>
            <person name="Zeng Q."/>
            <person name="Gargeya S."/>
            <person name="Fitzgerald M."/>
            <person name="Haas B."/>
            <person name="Abouelleil A."/>
            <person name="Alvarado L."/>
            <person name="Arachchi H.M."/>
            <person name="Berlin A."/>
            <person name="Brown A."/>
            <person name="Chapman S.B."/>
            <person name="Chen Z."/>
            <person name="Dunbar C."/>
            <person name="Freedman E."/>
            <person name="Gearin G."/>
            <person name="Gellesch M."/>
            <person name="Goldberg J."/>
            <person name="Griggs A."/>
            <person name="Gujja S."/>
            <person name="Heiman D."/>
            <person name="Howarth C."/>
            <person name="Larson L."/>
            <person name="Lui A."/>
            <person name="MacDonald P.J.P."/>
            <person name="Mehta T."/>
            <person name="Montmayeur A."/>
            <person name="Murphy C."/>
            <person name="Neiman D."/>
            <person name="Pearson M."/>
            <person name="Priest M."/>
            <person name="Roberts A."/>
            <person name="Saif S."/>
            <person name="Shea T."/>
            <person name="Shenoy N."/>
            <person name="Sisk P."/>
            <person name="Stolte C."/>
            <person name="Sykes S."/>
            <person name="Yandava C."/>
            <person name="Wortman J."/>
            <person name="Nusbaum C."/>
            <person name="Birren B."/>
        </authorList>
    </citation>
    <scope>NUCLEOTIDE SEQUENCE</scope>
    <source>
        <strain evidence="1">R3-111a-1</strain>
    </source>
</reference>
<proteinExistence type="predicted"/>
<sequence length="57" mass="6018">MRSAAFSGSFFHLTPPPSSSALARRGWRSSTVPSVVLEGARVAGEGWSWSGSLGYMS</sequence>
<reference evidence="3" key="1">
    <citation type="submission" date="2010-07" db="EMBL/GenBank/DDBJ databases">
        <title>The genome sequence of Gaeumannomyces graminis var. tritici strain R3-111a-1.</title>
        <authorList>
            <consortium name="The Broad Institute Genome Sequencing Platform"/>
            <person name="Ma L.-J."/>
            <person name="Dead R."/>
            <person name="Young S."/>
            <person name="Zeng Q."/>
            <person name="Koehrsen M."/>
            <person name="Alvarado L."/>
            <person name="Berlin A."/>
            <person name="Chapman S.B."/>
            <person name="Chen Z."/>
            <person name="Freedman E."/>
            <person name="Gellesch M."/>
            <person name="Goldberg J."/>
            <person name="Griggs A."/>
            <person name="Gujja S."/>
            <person name="Heilman E.R."/>
            <person name="Heiman D."/>
            <person name="Hepburn T."/>
            <person name="Howarth C."/>
            <person name="Jen D."/>
            <person name="Larson L."/>
            <person name="Mehta T."/>
            <person name="Neiman D."/>
            <person name="Pearson M."/>
            <person name="Roberts A."/>
            <person name="Saif S."/>
            <person name="Shea T."/>
            <person name="Shenoy N."/>
            <person name="Sisk P."/>
            <person name="Stolte C."/>
            <person name="Sykes S."/>
            <person name="Walk T."/>
            <person name="White J."/>
            <person name="Yandava C."/>
            <person name="Haas B."/>
            <person name="Nusbaum C."/>
            <person name="Birren B."/>
        </authorList>
    </citation>
    <scope>NUCLEOTIDE SEQUENCE [LARGE SCALE GENOMIC DNA]</scope>
    <source>
        <strain evidence="3">R3-111a-1</strain>
    </source>
</reference>
<reference evidence="1" key="2">
    <citation type="submission" date="2010-07" db="EMBL/GenBank/DDBJ databases">
        <authorList>
            <consortium name="The Broad Institute Genome Sequencing Platform"/>
            <consortium name="Broad Institute Genome Sequencing Center for Infectious Disease"/>
            <person name="Ma L.-J."/>
            <person name="Dead R."/>
            <person name="Young S."/>
            <person name="Zeng Q."/>
            <person name="Koehrsen M."/>
            <person name="Alvarado L."/>
            <person name="Berlin A."/>
            <person name="Chapman S.B."/>
            <person name="Chen Z."/>
            <person name="Freedman E."/>
            <person name="Gellesch M."/>
            <person name="Goldberg J."/>
            <person name="Griggs A."/>
            <person name="Gujja S."/>
            <person name="Heilman E.R."/>
            <person name="Heiman D."/>
            <person name="Hepburn T."/>
            <person name="Howarth C."/>
            <person name="Jen D."/>
            <person name="Larson L."/>
            <person name="Mehta T."/>
            <person name="Neiman D."/>
            <person name="Pearson M."/>
            <person name="Roberts A."/>
            <person name="Saif S."/>
            <person name="Shea T."/>
            <person name="Shenoy N."/>
            <person name="Sisk P."/>
            <person name="Stolte C."/>
            <person name="Sykes S."/>
            <person name="Walk T."/>
            <person name="White J."/>
            <person name="Yandava C."/>
            <person name="Haas B."/>
            <person name="Nusbaum C."/>
            <person name="Birren B."/>
        </authorList>
    </citation>
    <scope>NUCLEOTIDE SEQUENCE</scope>
    <source>
        <strain evidence="1">R3-111a-1</strain>
    </source>
</reference>
<evidence type="ECO:0000313" key="2">
    <source>
        <dbReference type="EnsemblFungi" id="EJT79662"/>
    </source>
</evidence>
<keyword evidence="3" id="KW-1185">Reference proteome</keyword>
<dbReference type="Proteomes" id="UP000006039">
    <property type="component" value="Unassembled WGS sequence"/>
</dbReference>
<dbReference type="EnsemblFungi" id="EJT79662">
    <property type="protein sequence ID" value="EJT79662"/>
    <property type="gene ID" value="GGTG_04746"/>
</dbReference>
<protein>
    <submittedName>
        <fullName evidence="1 2">Uncharacterized protein</fullName>
    </submittedName>
</protein>
<dbReference type="VEuPathDB" id="FungiDB:GGTG_04746"/>
<evidence type="ECO:0000313" key="3">
    <source>
        <dbReference type="Proteomes" id="UP000006039"/>
    </source>
</evidence>
<dbReference type="RefSeq" id="XP_009220807.1">
    <property type="nucleotide sequence ID" value="XM_009222543.1"/>
</dbReference>
<reference evidence="2" key="4">
    <citation type="journal article" date="2015" name="G3 (Bethesda)">
        <title>Genome sequences of three phytopathogenic species of the Magnaporthaceae family of fungi.</title>
        <authorList>
            <person name="Okagaki L.H."/>
            <person name="Nunes C.C."/>
            <person name="Sailsbery J."/>
            <person name="Clay B."/>
            <person name="Brown D."/>
            <person name="John T."/>
            <person name="Oh Y."/>
            <person name="Young N."/>
            <person name="Fitzgerald M."/>
            <person name="Haas B.J."/>
            <person name="Zeng Q."/>
            <person name="Young S."/>
            <person name="Adiconis X."/>
            <person name="Fan L."/>
            <person name="Levin J.Z."/>
            <person name="Mitchell T.K."/>
            <person name="Okubara P.A."/>
            <person name="Farman M.L."/>
            <person name="Kohn L.M."/>
            <person name="Birren B."/>
            <person name="Ma L.-J."/>
            <person name="Dean R.A."/>
        </authorList>
    </citation>
    <scope>NUCLEOTIDE SEQUENCE</scope>
    <source>
        <strain evidence="2">R3-111a-1</strain>
    </source>
</reference>
<reference evidence="2" key="5">
    <citation type="submission" date="2018-04" db="UniProtKB">
        <authorList>
            <consortium name="EnsemblFungi"/>
        </authorList>
    </citation>
    <scope>IDENTIFICATION</scope>
    <source>
        <strain evidence="2">R3-111a-1</strain>
    </source>
</reference>
<evidence type="ECO:0000313" key="1">
    <source>
        <dbReference type="EMBL" id="EJT79662.1"/>
    </source>
</evidence>